<keyword evidence="1" id="KW-0472">Membrane</keyword>
<evidence type="ECO:0000256" key="1">
    <source>
        <dbReference type="SAM" id="Phobius"/>
    </source>
</evidence>
<dbReference type="SUPFAM" id="SSF48317">
    <property type="entry name" value="Acid phosphatase/Vanadium-dependent haloperoxidase"/>
    <property type="match status" value="1"/>
</dbReference>
<gene>
    <name evidence="3" type="ORF">A2382_03580</name>
</gene>
<organism evidence="3 4">
    <name type="scientific">Candidatus Woesebacteria bacterium RIFOXYB1_FULL_38_16</name>
    <dbReference type="NCBI Taxonomy" id="1802538"/>
    <lineage>
        <taxon>Bacteria</taxon>
        <taxon>Candidatus Woeseibacteriota</taxon>
    </lineage>
</organism>
<feature type="transmembrane region" description="Helical" evidence="1">
    <location>
        <begin position="74"/>
        <end position="97"/>
    </location>
</feature>
<feature type="transmembrane region" description="Helical" evidence="1">
    <location>
        <begin position="104"/>
        <end position="123"/>
    </location>
</feature>
<dbReference type="CDD" id="cd01610">
    <property type="entry name" value="PAP2_like"/>
    <property type="match status" value="1"/>
</dbReference>
<comment type="caution">
    <text evidence="3">The sequence shown here is derived from an EMBL/GenBank/DDBJ whole genome shotgun (WGS) entry which is preliminary data.</text>
</comment>
<name>A0A1F8CRI6_9BACT</name>
<feature type="transmembrane region" description="Helical" evidence="1">
    <location>
        <begin position="33"/>
        <end position="54"/>
    </location>
</feature>
<evidence type="ECO:0000313" key="4">
    <source>
        <dbReference type="Proteomes" id="UP000178999"/>
    </source>
</evidence>
<dbReference type="SMART" id="SM00014">
    <property type="entry name" value="acidPPc"/>
    <property type="match status" value="1"/>
</dbReference>
<feature type="domain" description="Phosphatidic acid phosphatase type 2/haloperoxidase" evidence="2">
    <location>
        <begin position="35"/>
        <end position="144"/>
    </location>
</feature>
<dbReference type="InterPro" id="IPR036938">
    <property type="entry name" value="PAP2/HPO_sf"/>
</dbReference>
<sequence length="151" mass="16561">MNNTSSFLSIINTYGFLVILGLVLGLYAQRKKFLKGIGLIGMSTFLSVVVGVLFKELFLIPRPFLQSGVEPRLGLTYFSSFPSLHTMIVFSAVMVLWNLNKKMGVVVGVLALILSLGRVWGGVHFGVDVWAGMVIGVLIGRLVVDFWHSLS</sequence>
<dbReference type="STRING" id="1802538.A2382_03580"/>
<dbReference type="EMBL" id="MGHY01000025">
    <property type="protein sequence ID" value="OGM78947.1"/>
    <property type="molecule type" value="Genomic_DNA"/>
</dbReference>
<dbReference type="AlphaFoldDB" id="A0A1F8CRI6"/>
<accession>A0A1F8CRI6</accession>
<feature type="transmembrane region" description="Helical" evidence="1">
    <location>
        <begin position="6"/>
        <end position="26"/>
    </location>
</feature>
<dbReference type="InterPro" id="IPR000326">
    <property type="entry name" value="PAP2/HPO"/>
</dbReference>
<keyword evidence="1" id="KW-1133">Transmembrane helix</keyword>
<keyword evidence="1" id="KW-0812">Transmembrane</keyword>
<dbReference type="Proteomes" id="UP000178999">
    <property type="component" value="Unassembled WGS sequence"/>
</dbReference>
<feature type="transmembrane region" description="Helical" evidence="1">
    <location>
        <begin position="129"/>
        <end position="147"/>
    </location>
</feature>
<dbReference type="Gene3D" id="1.20.144.10">
    <property type="entry name" value="Phosphatidic acid phosphatase type 2/haloperoxidase"/>
    <property type="match status" value="1"/>
</dbReference>
<reference evidence="3 4" key="1">
    <citation type="journal article" date="2016" name="Nat. Commun.">
        <title>Thousands of microbial genomes shed light on interconnected biogeochemical processes in an aquifer system.</title>
        <authorList>
            <person name="Anantharaman K."/>
            <person name="Brown C.T."/>
            <person name="Hug L.A."/>
            <person name="Sharon I."/>
            <person name="Castelle C.J."/>
            <person name="Probst A.J."/>
            <person name="Thomas B.C."/>
            <person name="Singh A."/>
            <person name="Wilkins M.J."/>
            <person name="Karaoz U."/>
            <person name="Brodie E.L."/>
            <person name="Williams K.H."/>
            <person name="Hubbard S.S."/>
            <person name="Banfield J.F."/>
        </authorList>
    </citation>
    <scope>NUCLEOTIDE SEQUENCE [LARGE SCALE GENOMIC DNA]</scope>
</reference>
<proteinExistence type="predicted"/>
<evidence type="ECO:0000259" key="2">
    <source>
        <dbReference type="SMART" id="SM00014"/>
    </source>
</evidence>
<protein>
    <recommendedName>
        <fullName evidence="2">Phosphatidic acid phosphatase type 2/haloperoxidase domain-containing protein</fullName>
    </recommendedName>
</protein>
<dbReference type="Pfam" id="PF01569">
    <property type="entry name" value="PAP2"/>
    <property type="match status" value="1"/>
</dbReference>
<evidence type="ECO:0000313" key="3">
    <source>
        <dbReference type="EMBL" id="OGM78947.1"/>
    </source>
</evidence>